<dbReference type="Proteomes" id="UP000532273">
    <property type="component" value="Unassembled WGS sequence"/>
</dbReference>
<sequence>MNMIISQNTLKWVMRFYPPLFFQRIWVQKFENEFRSCTVKLSKSFLNKNYNGSIFGGTIYAATDPFYALLFDQLMQRRGFKVRVWLKSASIQYLKPGRSTLYFTITVTDEMLNEAEHALKTVGKFVKAYPMEITNKSGELCATVMNEVYIRNLHQGEMPRVAY</sequence>
<comment type="caution">
    <text evidence="1">The sequence shown here is derived from an EMBL/GenBank/DDBJ whole genome shotgun (WGS) entry which is preliminary data.</text>
</comment>
<name>A0A7W6K899_9SPHI</name>
<dbReference type="SUPFAM" id="SSF54637">
    <property type="entry name" value="Thioesterase/thiol ester dehydrase-isomerase"/>
    <property type="match status" value="1"/>
</dbReference>
<gene>
    <name evidence="1" type="ORF">GGQ60_000973</name>
</gene>
<dbReference type="Pfam" id="PF14539">
    <property type="entry name" value="DUF4442"/>
    <property type="match status" value="1"/>
</dbReference>
<accession>A0A7W6K899</accession>
<proteinExistence type="predicted"/>
<dbReference type="InterPro" id="IPR027961">
    <property type="entry name" value="DUF4442"/>
</dbReference>
<dbReference type="InterPro" id="IPR029069">
    <property type="entry name" value="HotDog_dom_sf"/>
</dbReference>
<dbReference type="AlphaFoldDB" id="A0A7W6K899"/>
<dbReference type="EMBL" id="JACIEF010000001">
    <property type="protein sequence ID" value="MBB4107013.1"/>
    <property type="molecule type" value="Genomic_DNA"/>
</dbReference>
<reference evidence="1 2" key="1">
    <citation type="submission" date="2020-08" db="EMBL/GenBank/DDBJ databases">
        <title>Genomic Encyclopedia of Type Strains, Phase IV (KMG-IV): sequencing the most valuable type-strain genomes for metagenomic binning, comparative biology and taxonomic classification.</title>
        <authorList>
            <person name="Goeker M."/>
        </authorList>
    </citation>
    <scope>NUCLEOTIDE SEQUENCE [LARGE SCALE GENOMIC DNA]</scope>
    <source>
        <strain evidence="1 2">DSM 100774</strain>
    </source>
</reference>
<evidence type="ECO:0000313" key="1">
    <source>
        <dbReference type="EMBL" id="MBB4107013.1"/>
    </source>
</evidence>
<protein>
    <submittedName>
        <fullName evidence="1">Acyl-coenzyme A thioesterase PaaI-like protein</fullName>
    </submittedName>
</protein>
<organism evidence="1 2">
    <name type="scientific">Pedobacter zeae</name>
    <dbReference type="NCBI Taxonomy" id="1737356"/>
    <lineage>
        <taxon>Bacteria</taxon>
        <taxon>Pseudomonadati</taxon>
        <taxon>Bacteroidota</taxon>
        <taxon>Sphingobacteriia</taxon>
        <taxon>Sphingobacteriales</taxon>
        <taxon>Sphingobacteriaceae</taxon>
        <taxon>Pedobacter</taxon>
    </lineage>
</organism>
<evidence type="ECO:0000313" key="2">
    <source>
        <dbReference type="Proteomes" id="UP000532273"/>
    </source>
</evidence>
<dbReference type="Gene3D" id="3.10.129.10">
    <property type="entry name" value="Hotdog Thioesterase"/>
    <property type="match status" value="1"/>
</dbReference>